<dbReference type="InterPro" id="IPR001254">
    <property type="entry name" value="Trypsin_dom"/>
</dbReference>
<dbReference type="Pfam" id="PF00057">
    <property type="entry name" value="Ldl_recept_a"/>
    <property type="match status" value="4"/>
</dbReference>
<dbReference type="PROSITE" id="PS01209">
    <property type="entry name" value="LDLRA_1"/>
    <property type="match status" value="3"/>
</dbReference>
<keyword evidence="4" id="KW-0732">Signal</keyword>
<dbReference type="Pfam" id="PF00084">
    <property type="entry name" value="Sushi"/>
    <property type="match status" value="1"/>
</dbReference>
<gene>
    <name evidence="7" type="ORF">IPOD504_LOCUS11956</name>
</gene>
<dbReference type="Pfam" id="PF00089">
    <property type="entry name" value="Trypsin"/>
    <property type="match status" value="1"/>
</dbReference>
<dbReference type="CDD" id="cd00112">
    <property type="entry name" value="LDLa"/>
    <property type="match status" value="4"/>
</dbReference>
<keyword evidence="8" id="KW-1185">Reference proteome</keyword>
<dbReference type="InterPro" id="IPR035976">
    <property type="entry name" value="Sushi/SCR/CCP_sf"/>
</dbReference>
<feature type="non-terminal residue" evidence="7">
    <location>
        <position position="635"/>
    </location>
</feature>
<dbReference type="SMART" id="SM00192">
    <property type="entry name" value="LDLa"/>
    <property type="match status" value="4"/>
</dbReference>
<reference evidence="7" key="1">
    <citation type="submission" date="2022-03" db="EMBL/GenBank/DDBJ databases">
        <authorList>
            <person name="Martin H S."/>
        </authorList>
    </citation>
    <scope>NUCLEOTIDE SEQUENCE</scope>
</reference>
<dbReference type="InterPro" id="IPR036055">
    <property type="entry name" value="LDL_receptor-like_sf"/>
</dbReference>
<dbReference type="PANTHER" id="PTHR24252">
    <property type="entry name" value="ACROSIN-RELATED"/>
    <property type="match status" value="1"/>
</dbReference>
<evidence type="ECO:0000256" key="2">
    <source>
        <dbReference type="PROSITE-ProRule" id="PRU00124"/>
    </source>
</evidence>
<name>A0ABN8ISR4_9NEOP</name>
<dbReference type="InterPro" id="IPR018114">
    <property type="entry name" value="TRYPSIN_HIS"/>
</dbReference>
<dbReference type="PRINTS" id="PR00261">
    <property type="entry name" value="LDLRECEPTOR"/>
</dbReference>
<dbReference type="Gene3D" id="4.10.400.10">
    <property type="entry name" value="Low-density Lipoprotein Receptor"/>
    <property type="match status" value="4"/>
</dbReference>
<protein>
    <submittedName>
        <fullName evidence="7">Uncharacterized protein</fullName>
    </submittedName>
</protein>
<evidence type="ECO:0000259" key="5">
    <source>
        <dbReference type="PROSITE" id="PS50240"/>
    </source>
</evidence>
<keyword evidence="3" id="KW-0768">Sushi</keyword>
<evidence type="ECO:0000256" key="4">
    <source>
        <dbReference type="SAM" id="SignalP"/>
    </source>
</evidence>
<feature type="domain" description="Peptidase S1" evidence="5">
    <location>
        <begin position="369"/>
        <end position="635"/>
    </location>
</feature>
<dbReference type="PROSITE" id="PS00134">
    <property type="entry name" value="TRYPSIN_HIS"/>
    <property type="match status" value="1"/>
</dbReference>
<dbReference type="CDD" id="cd00033">
    <property type="entry name" value="CCP"/>
    <property type="match status" value="1"/>
</dbReference>
<feature type="disulfide bond" evidence="2">
    <location>
        <begin position="139"/>
        <end position="157"/>
    </location>
</feature>
<feature type="disulfide bond" evidence="2">
    <location>
        <begin position="180"/>
        <end position="198"/>
    </location>
</feature>
<dbReference type="PANTHER" id="PTHR24252:SF7">
    <property type="entry name" value="HYALIN"/>
    <property type="match status" value="1"/>
</dbReference>
<dbReference type="SMART" id="SM00020">
    <property type="entry name" value="Tryp_SPc"/>
    <property type="match status" value="1"/>
</dbReference>
<dbReference type="InterPro" id="IPR043504">
    <property type="entry name" value="Peptidase_S1_PA_chymotrypsin"/>
</dbReference>
<dbReference type="InterPro" id="IPR023415">
    <property type="entry name" value="LDLR_class-A_CS"/>
</dbReference>
<evidence type="ECO:0000313" key="7">
    <source>
        <dbReference type="EMBL" id="CAH2062411.1"/>
    </source>
</evidence>
<dbReference type="SUPFAM" id="SSF57424">
    <property type="entry name" value="LDL receptor-like module"/>
    <property type="match status" value="4"/>
</dbReference>
<feature type="disulfide bond" evidence="2">
    <location>
        <begin position="173"/>
        <end position="185"/>
    </location>
</feature>
<sequence length="635" mass="70091">MSVTLCCEILLTLFILEASASFWHDRRLPSHLYTNASRTRHKRQEEADCSYNEWRCNEGTCVRVNSDCNGRIDCPDGSDETFELCRNRECGPYTFRCNYGGCVDETAPCNNRQECPDESDELLPRCKDENPVEGGKFKCRDGALVPVERRCDGAADCADGSDETVGACAELACPPGRFQCEYGGCVDRGAQCNRTIECADGSDEKIELCGVQTLVRPTTPAPVTEAPKCLSPEPPQNGTYTVIGQADSPDVDYLYLEFACDLGFRLVGEAKVACLNGTWPRLPRCVQTCQLIKHVSIEYECTDDATGKPRDCDPEEIEGAVVRTSCRRPVYYSPVELPYMHCRQGVWSAAPVCTADCGTQSLGSTPLVLLGGYARAGEVPWHVGIYDRYTKPGHVVQICGGSLISNTLVLSAAHCFWNENYRELNEAGQYALAAGKLYRSWDHPKDEPFVQKSNVSEIIVPNSYRGLELYYKNDIAIVVAATPFEYKTYVVPVCLDFDEEFSNEQLRNGLRGKAAGWGLTTGLVGSESPVLKVIDLPFENYESCLNLTTPALARYITYDDKICAGSLDGEALCRGDSGGGLAFPSARSGRRRWYLRGVASTSPPSNDATQCNTRSLTSFTAVGRFERFVKSRWYP</sequence>
<dbReference type="InterPro" id="IPR009003">
    <property type="entry name" value="Peptidase_S1_PA"/>
</dbReference>
<feature type="domain" description="Sushi" evidence="6">
    <location>
        <begin position="227"/>
        <end position="287"/>
    </location>
</feature>
<evidence type="ECO:0000313" key="8">
    <source>
        <dbReference type="Proteomes" id="UP000837857"/>
    </source>
</evidence>
<proteinExistence type="predicted"/>
<dbReference type="Gene3D" id="2.10.70.10">
    <property type="entry name" value="Complement Module, domain 1"/>
    <property type="match status" value="1"/>
</dbReference>
<keyword evidence="1 2" id="KW-1015">Disulfide bond</keyword>
<dbReference type="SUPFAM" id="SSF57535">
    <property type="entry name" value="Complement control module/SCR domain"/>
    <property type="match status" value="1"/>
</dbReference>
<dbReference type="Gene3D" id="2.40.10.10">
    <property type="entry name" value="Trypsin-like serine proteases"/>
    <property type="match status" value="2"/>
</dbReference>
<feature type="disulfide bond" evidence="2">
    <location>
        <begin position="49"/>
        <end position="61"/>
    </location>
</feature>
<dbReference type="PROSITE" id="PS50923">
    <property type="entry name" value="SUSHI"/>
    <property type="match status" value="1"/>
</dbReference>
<dbReference type="PROSITE" id="PS50068">
    <property type="entry name" value="LDLRA_2"/>
    <property type="match status" value="4"/>
</dbReference>
<dbReference type="PROSITE" id="PS50240">
    <property type="entry name" value="TRYPSIN_DOM"/>
    <property type="match status" value="1"/>
</dbReference>
<accession>A0ABN8ISR4</accession>
<dbReference type="InterPro" id="IPR000436">
    <property type="entry name" value="Sushi_SCR_CCP_dom"/>
</dbReference>
<feature type="disulfide bond" evidence="2">
    <location>
        <begin position="97"/>
        <end position="115"/>
    </location>
</feature>
<dbReference type="SUPFAM" id="SSF50494">
    <property type="entry name" value="Trypsin-like serine proteases"/>
    <property type="match status" value="1"/>
</dbReference>
<feature type="disulfide bond" evidence="2">
    <location>
        <begin position="56"/>
        <end position="74"/>
    </location>
</feature>
<organism evidence="7 8">
    <name type="scientific">Iphiclides podalirius</name>
    <name type="common">scarce swallowtail</name>
    <dbReference type="NCBI Taxonomy" id="110791"/>
    <lineage>
        <taxon>Eukaryota</taxon>
        <taxon>Metazoa</taxon>
        <taxon>Ecdysozoa</taxon>
        <taxon>Arthropoda</taxon>
        <taxon>Hexapoda</taxon>
        <taxon>Insecta</taxon>
        <taxon>Pterygota</taxon>
        <taxon>Neoptera</taxon>
        <taxon>Endopterygota</taxon>
        <taxon>Lepidoptera</taxon>
        <taxon>Glossata</taxon>
        <taxon>Ditrysia</taxon>
        <taxon>Papilionoidea</taxon>
        <taxon>Papilionidae</taxon>
        <taxon>Papilioninae</taxon>
        <taxon>Iphiclides</taxon>
    </lineage>
</organism>
<dbReference type="EMBL" id="OW152841">
    <property type="protein sequence ID" value="CAH2062411.1"/>
    <property type="molecule type" value="Genomic_DNA"/>
</dbReference>
<evidence type="ECO:0000256" key="3">
    <source>
        <dbReference type="PROSITE-ProRule" id="PRU00302"/>
    </source>
</evidence>
<dbReference type="Proteomes" id="UP000837857">
    <property type="component" value="Chromosome 29"/>
</dbReference>
<evidence type="ECO:0000259" key="6">
    <source>
        <dbReference type="PROSITE" id="PS50923"/>
    </source>
</evidence>
<comment type="caution">
    <text evidence="3">Lacks conserved residue(s) required for the propagation of feature annotation.</text>
</comment>
<feature type="chain" id="PRO_5047082679" evidence="4">
    <location>
        <begin position="21"/>
        <end position="635"/>
    </location>
</feature>
<dbReference type="SMART" id="SM00032">
    <property type="entry name" value="CCP"/>
    <property type="match status" value="2"/>
</dbReference>
<feature type="signal peptide" evidence="4">
    <location>
        <begin position="1"/>
        <end position="20"/>
    </location>
</feature>
<evidence type="ECO:0000256" key="1">
    <source>
        <dbReference type="ARBA" id="ARBA00023157"/>
    </source>
</evidence>
<dbReference type="InterPro" id="IPR002172">
    <property type="entry name" value="LDrepeatLR_classA_rpt"/>
</dbReference>
<feature type="disulfide bond" evidence="2">
    <location>
        <begin position="90"/>
        <end position="102"/>
    </location>
</feature>